<dbReference type="GO" id="GO:0046872">
    <property type="term" value="F:metal ion binding"/>
    <property type="evidence" value="ECO:0007669"/>
    <property type="project" value="UniProtKB-KW"/>
</dbReference>
<keyword evidence="6" id="KW-0460">Magnesium</keyword>
<dbReference type="GO" id="GO:0005739">
    <property type="term" value="C:mitochondrion"/>
    <property type="evidence" value="ECO:0007669"/>
    <property type="project" value="TreeGrafter"/>
</dbReference>
<evidence type="ECO:0000313" key="7">
    <source>
        <dbReference type="EMBL" id="CAA7261219.1"/>
    </source>
</evidence>
<accession>A0A8S0XFU4</accession>
<dbReference type="InterPro" id="IPR001645">
    <property type="entry name" value="Folylpolyglutamate_synth"/>
</dbReference>
<evidence type="ECO:0008006" key="9">
    <source>
        <dbReference type="Google" id="ProtNLM"/>
    </source>
</evidence>
<keyword evidence="4" id="KW-0547">Nucleotide-binding</keyword>
<dbReference type="GO" id="GO:0004326">
    <property type="term" value="F:tetrahydrofolylpolyglutamate synthase activity"/>
    <property type="evidence" value="ECO:0007669"/>
    <property type="project" value="InterPro"/>
</dbReference>
<dbReference type="GO" id="GO:0008841">
    <property type="term" value="F:dihydrofolate synthase activity"/>
    <property type="evidence" value="ECO:0007669"/>
    <property type="project" value="TreeGrafter"/>
</dbReference>
<evidence type="ECO:0000313" key="8">
    <source>
        <dbReference type="Proteomes" id="UP000467700"/>
    </source>
</evidence>
<reference evidence="7 8" key="1">
    <citation type="submission" date="2020-01" db="EMBL/GenBank/DDBJ databases">
        <authorList>
            <person name="Gupta K D."/>
        </authorList>
    </citation>
    <scope>NUCLEOTIDE SEQUENCE [LARGE SCALE GENOMIC DNA]</scope>
</reference>
<dbReference type="PANTHER" id="PTHR11136:SF0">
    <property type="entry name" value="DIHYDROFOLATE SYNTHETASE-RELATED"/>
    <property type="match status" value="1"/>
</dbReference>
<name>A0A8S0XFU4_CYCAE</name>
<dbReference type="InterPro" id="IPR036615">
    <property type="entry name" value="Mur_ligase_C_dom_sf"/>
</dbReference>
<evidence type="ECO:0000256" key="2">
    <source>
        <dbReference type="ARBA" id="ARBA00022598"/>
    </source>
</evidence>
<comment type="caution">
    <text evidence="7">The sequence shown here is derived from an EMBL/GenBank/DDBJ whole genome shotgun (WGS) entry which is preliminary data.</text>
</comment>
<evidence type="ECO:0000256" key="4">
    <source>
        <dbReference type="ARBA" id="ARBA00022741"/>
    </source>
</evidence>
<dbReference type="Gene3D" id="3.90.190.20">
    <property type="entry name" value="Mur ligase, C-terminal domain"/>
    <property type="match status" value="1"/>
</dbReference>
<organism evidence="7 8">
    <name type="scientific">Cyclocybe aegerita</name>
    <name type="common">Black poplar mushroom</name>
    <name type="synonym">Agrocybe aegerita</name>
    <dbReference type="NCBI Taxonomy" id="1973307"/>
    <lineage>
        <taxon>Eukaryota</taxon>
        <taxon>Fungi</taxon>
        <taxon>Dikarya</taxon>
        <taxon>Basidiomycota</taxon>
        <taxon>Agaricomycotina</taxon>
        <taxon>Agaricomycetes</taxon>
        <taxon>Agaricomycetidae</taxon>
        <taxon>Agaricales</taxon>
        <taxon>Agaricineae</taxon>
        <taxon>Bolbitiaceae</taxon>
        <taxon>Cyclocybe</taxon>
    </lineage>
</organism>
<dbReference type="Proteomes" id="UP000467700">
    <property type="component" value="Unassembled WGS sequence"/>
</dbReference>
<dbReference type="GO" id="GO:0005829">
    <property type="term" value="C:cytosol"/>
    <property type="evidence" value="ECO:0007669"/>
    <property type="project" value="TreeGrafter"/>
</dbReference>
<evidence type="ECO:0000256" key="6">
    <source>
        <dbReference type="ARBA" id="ARBA00022842"/>
    </source>
</evidence>
<proteinExistence type="inferred from homology"/>
<dbReference type="OrthoDB" id="5212574at2759"/>
<dbReference type="PANTHER" id="PTHR11136">
    <property type="entry name" value="FOLYLPOLYGLUTAMATE SYNTHASE-RELATED"/>
    <property type="match status" value="1"/>
</dbReference>
<keyword evidence="5" id="KW-0067">ATP-binding</keyword>
<keyword evidence="3" id="KW-0479">Metal-binding</keyword>
<dbReference type="Gene3D" id="3.40.1190.10">
    <property type="entry name" value="Mur-like, catalytic domain"/>
    <property type="match status" value="1"/>
</dbReference>
<dbReference type="AlphaFoldDB" id="A0A8S0XFU4"/>
<keyword evidence="8" id="KW-1185">Reference proteome</keyword>
<comment type="similarity">
    <text evidence="1">Belongs to the folylpolyglutamate synthase family.</text>
</comment>
<dbReference type="SUPFAM" id="SSF53623">
    <property type="entry name" value="MurD-like peptide ligases, catalytic domain"/>
    <property type="match status" value="1"/>
</dbReference>
<gene>
    <name evidence="7" type="ORF">AAE3_LOCUS3356</name>
</gene>
<protein>
    <recommendedName>
        <fullName evidence="9">Mur ligase</fullName>
    </recommendedName>
</protein>
<evidence type="ECO:0000256" key="3">
    <source>
        <dbReference type="ARBA" id="ARBA00022723"/>
    </source>
</evidence>
<evidence type="ECO:0000256" key="5">
    <source>
        <dbReference type="ARBA" id="ARBA00022840"/>
    </source>
</evidence>
<dbReference type="PROSITE" id="PS01012">
    <property type="entry name" value="FOLYLPOLYGLU_SYNT_2"/>
    <property type="match status" value="1"/>
</dbReference>
<sequence>MSIDLSLDRLERLVSHLPPYTRPTLHIAGTNGKGSVSALLTSILRASAPPLRVGRYNSPHLVSIYDCITLDDVPVSPEVYASARAEIEEADAKHGTKLSSFELLTLAALRVFEKERVDVVVLEVGMGGRLDATNIVPDNAIAVSALAAVDLDHQFFLGETVELIAREKAGIGRAGRPFVLGKQRHSSVEGEVKNVLDTFNAALVRALDVKKVDWDEQRDGPKTSPFSLSFEAATATAFGKPAPQPVVVDLPCFSSPVRALLPLYGAHQLDNLGTALTVINSLLTLSPLSNDASLNFKKRITAGTVAEGVKKVSWPGRLSFHTLQVSIPSPPASTSAPILPSNLKQKKYRLVVLADGAHNPASAETLGAYVTHLLDLALASSPTSIRTVNLTYILSLSHSPPKTPLQTLSPILPPKIPSSLASSNMGVNISVAVLRFSPPEGMPWVKSVPPADLHTVVSHLVPNANIWVADDDAYPPPTASNGKNLALEDALKWAAKNQDRAQKEAGDGTKCGNLVVLAGSLYLVADFYRLLEAEKKQEQV</sequence>
<dbReference type="InterPro" id="IPR018109">
    <property type="entry name" value="Folylpolyglutamate_synth_CS"/>
</dbReference>
<dbReference type="GO" id="GO:0005524">
    <property type="term" value="F:ATP binding"/>
    <property type="evidence" value="ECO:0007669"/>
    <property type="project" value="UniProtKB-KW"/>
</dbReference>
<dbReference type="NCBIfam" id="TIGR01499">
    <property type="entry name" value="folC"/>
    <property type="match status" value="1"/>
</dbReference>
<dbReference type="InterPro" id="IPR036565">
    <property type="entry name" value="Mur-like_cat_sf"/>
</dbReference>
<evidence type="ECO:0000256" key="1">
    <source>
        <dbReference type="ARBA" id="ARBA00008276"/>
    </source>
</evidence>
<keyword evidence="2" id="KW-0436">Ligase</keyword>
<dbReference type="EMBL" id="CACVBS010000032">
    <property type="protein sequence ID" value="CAA7261219.1"/>
    <property type="molecule type" value="Genomic_DNA"/>
</dbReference>